<gene>
    <name evidence="1" type="ORF">E5F87_09420</name>
</gene>
<comment type="caution">
    <text evidence="1">The sequence shown here is derived from an EMBL/GenBank/DDBJ whole genome shotgun (WGS) entry which is preliminary data.</text>
</comment>
<dbReference type="GeneID" id="77191192"/>
<dbReference type="EMBL" id="SRKR01000019">
    <property type="protein sequence ID" value="TGB09846.1"/>
    <property type="molecule type" value="Genomic_DNA"/>
</dbReference>
<reference evidence="1" key="2">
    <citation type="submission" date="2019-04" db="EMBL/GenBank/DDBJ databases">
        <authorList>
            <person name="Bisanz J.E."/>
            <person name="Chagwedera N.D."/>
            <person name="Chawla A."/>
            <person name="Turnbaugh P.J."/>
        </authorList>
    </citation>
    <scope>NUCLEOTIDE SEQUENCE</scope>
    <source>
        <strain evidence="1">I8-5</strain>
    </source>
</reference>
<accession>A0A3M6SJG0</accession>
<evidence type="ECO:0000313" key="1">
    <source>
        <dbReference type="EMBL" id="TGB09846.1"/>
    </source>
</evidence>
<organism evidence="1 2">
    <name type="scientific">Limosilactobacillus reuteri</name>
    <name type="common">Lactobacillus reuteri</name>
    <dbReference type="NCBI Taxonomy" id="1598"/>
    <lineage>
        <taxon>Bacteria</taxon>
        <taxon>Bacillati</taxon>
        <taxon>Bacillota</taxon>
        <taxon>Bacilli</taxon>
        <taxon>Lactobacillales</taxon>
        <taxon>Lactobacillaceae</taxon>
        <taxon>Limosilactobacillus</taxon>
    </lineage>
</organism>
<dbReference type="RefSeq" id="WP_098039675.1">
    <property type="nucleotide sequence ID" value="NZ_CAJSZG010000015.1"/>
</dbReference>
<dbReference type="Proteomes" id="UP000297521">
    <property type="component" value="Unassembled WGS sequence"/>
</dbReference>
<dbReference type="AlphaFoldDB" id="A0A3M6SJG0"/>
<protein>
    <recommendedName>
        <fullName evidence="3">Phage capsid protein</fullName>
    </recommendedName>
</protein>
<proteinExistence type="predicted"/>
<evidence type="ECO:0008006" key="3">
    <source>
        <dbReference type="Google" id="ProtNLM"/>
    </source>
</evidence>
<evidence type="ECO:0000313" key="2">
    <source>
        <dbReference type="Proteomes" id="UP000297521"/>
    </source>
</evidence>
<name>A0A3M6SJG0_LIMRT</name>
<sequence length="288" mass="31029">MATENITTSKDLIAQSIDFTERFTGSISTLLQAMNVTRMQPMAVGSQIKIYKSEVSKADGNVAEGEVIPLSKVTKKLASTKELVYKKYRKQTTAESIQSAGFGPAVNDTDSKLLRAIQGDIKKDFFDFVQTGTTKTDGTDFKKAAAHALGQLTIKWEDDDVQSVLFANPLDFYDYLGDSDITTQTAFGLTYIQNYLGFNAIILTGAIKQGTIAATASQNLNYAYAAMNGSLSQAFNLTTDETGLIGVVHNALTENASYETMSLTSGVLFPERLDGIVVATIGEASASK</sequence>
<reference evidence="1" key="1">
    <citation type="journal article" date="2019" name="Cell Metab.">
        <title>Nutrient sensing in CD11c cells alters the gut microbiome to regulate food intake and body mass.</title>
        <authorList>
            <person name="Chagwedera N.D."/>
            <person name="Ang Q.Y."/>
            <person name="Bisanz J.E."/>
            <person name="Leong Y.A."/>
            <person name="Ganeshan K."/>
            <person name="Cai J."/>
            <person name="Patterson A.D."/>
            <person name="Turnbaugh P.J."/>
            <person name="Chawla A."/>
        </authorList>
    </citation>
    <scope>NUCLEOTIDE SEQUENCE</scope>
    <source>
        <strain evidence="1">I8-5</strain>
    </source>
</reference>